<dbReference type="EMBL" id="CP035282">
    <property type="protein sequence ID" value="QAT60861.1"/>
    <property type="molecule type" value="Genomic_DNA"/>
</dbReference>
<dbReference type="PROSITE" id="PS51012">
    <property type="entry name" value="ABC_TM2"/>
    <property type="match status" value="1"/>
</dbReference>
<dbReference type="InterPro" id="IPR047817">
    <property type="entry name" value="ABC2_TM_bact-type"/>
</dbReference>
<keyword evidence="5" id="KW-0813">Transport</keyword>
<dbReference type="Pfam" id="PF01061">
    <property type="entry name" value="ABC2_membrane"/>
    <property type="match status" value="1"/>
</dbReference>
<comment type="subcellular location">
    <subcellularLocation>
        <location evidence="5">Cell membrane</location>
        <topology evidence="5">Multi-pass membrane protein</topology>
    </subcellularLocation>
    <subcellularLocation>
        <location evidence="1">Membrane</location>
        <topology evidence="1">Multi-pass membrane protein</topology>
    </subcellularLocation>
</comment>
<keyword evidence="4 5" id="KW-0472">Membrane</keyword>
<dbReference type="InterPro" id="IPR000412">
    <property type="entry name" value="ABC_2_transport"/>
</dbReference>
<feature type="transmembrane region" description="Helical" evidence="5">
    <location>
        <begin position="156"/>
        <end position="180"/>
    </location>
</feature>
<protein>
    <recommendedName>
        <fullName evidence="5">Transport permease protein</fullName>
    </recommendedName>
</protein>
<dbReference type="Proteomes" id="UP000287969">
    <property type="component" value="Chromosome"/>
</dbReference>
<keyword evidence="8" id="KW-1185">Reference proteome</keyword>
<dbReference type="KEGG" id="spoa:EQM13_04350"/>
<keyword evidence="3 5" id="KW-1133">Transmembrane helix</keyword>
<evidence type="ECO:0000256" key="3">
    <source>
        <dbReference type="ARBA" id="ARBA00022989"/>
    </source>
</evidence>
<dbReference type="GO" id="GO:0043190">
    <property type="term" value="C:ATP-binding cassette (ABC) transporter complex"/>
    <property type="evidence" value="ECO:0007669"/>
    <property type="project" value="InterPro"/>
</dbReference>
<evidence type="ECO:0000256" key="5">
    <source>
        <dbReference type="RuleBase" id="RU361157"/>
    </source>
</evidence>
<dbReference type="InterPro" id="IPR051784">
    <property type="entry name" value="Nod_factor_ABC_transporter"/>
</dbReference>
<feature type="transmembrane region" description="Helical" evidence="5">
    <location>
        <begin position="245"/>
        <end position="262"/>
    </location>
</feature>
<keyword evidence="5" id="KW-1003">Cell membrane</keyword>
<evidence type="ECO:0000259" key="6">
    <source>
        <dbReference type="PROSITE" id="PS51012"/>
    </source>
</evidence>
<gene>
    <name evidence="7" type="ORF">EQM13_04350</name>
</gene>
<evidence type="ECO:0000256" key="4">
    <source>
        <dbReference type="ARBA" id="ARBA00023136"/>
    </source>
</evidence>
<proteinExistence type="inferred from homology"/>
<dbReference type="PANTHER" id="PTHR43229">
    <property type="entry name" value="NODULATION PROTEIN J"/>
    <property type="match status" value="1"/>
</dbReference>
<feature type="transmembrane region" description="Helical" evidence="5">
    <location>
        <begin position="123"/>
        <end position="144"/>
    </location>
</feature>
<reference evidence="8" key="1">
    <citation type="submission" date="2019-01" db="EMBL/GenBank/DDBJ databases">
        <title>Draft genomes of a novel of Sporanaerobacter strains.</title>
        <authorList>
            <person name="Ma S."/>
        </authorList>
    </citation>
    <scope>NUCLEOTIDE SEQUENCE [LARGE SCALE GENOMIC DNA]</scope>
    <source>
        <strain evidence="8">NJN-17</strain>
    </source>
</reference>
<feature type="transmembrane region" description="Helical" evidence="5">
    <location>
        <begin position="200"/>
        <end position="224"/>
    </location>
</feature>
<feature type="transmembrane region" description="Helical" evidence="5">
    <location>
        <begin position="70"/>
        <end position="91"/>
    </location>
</feature>
<evidence type="ECO:0000256" key="2">
    <source>
        <dbReference type="ARBA" id="ARBA00022692"/>
    </source>
</evidence>
<comment type="similarity">
    <text evidence="5">Belongs to the ABC-2 integral membrane protein family.</text>
</comment>
<evidence type="ECO:0000313" key="7">
    <source>
        <dbReference type="EMBL" id="QAT60861.1"/>
    </source>
</evidence>
<dbReference type="OrthoDB" id="1706043at2"/>
<feature type="domain" description="ABC transmembrane type-2" evidence="6">
    <location>
        <begin position="29"/>
        <end position="265"/>
    </location>
</feature>
<sequence length="278" mass="31016">MKMKNLKLYLISIGAIIKRDMKIFFRYPINAIFSILEPVIWIAPVYFLAKSFQIGGKNIGFEQYAGTNDYMAYIVIGSIIGSFISSVMWGMGFSLKEEMDTGVIESNWLTPIPIWIQLIGRSLFSLVITTINSVTTAFLIWILFGFNIGRGILSSIITLIPFLIALYGLGFGIASLVLITNNANNIIDISNYLLTTLSGQNFPITVLPKYLMAISFALPLTYGFDAIRGILLDTHTILPLNTERLILLIFMCFGITVGIQILNKVINYCKKIGNIGFH</sequence>
<dbReference type="PIRSF" id="PIRSF006648">
    <property type="entry name" value="DrrB"/>
    <property type="match status" value="1"/>
</dbReference>
<keyword evidence="2 5" id="KW-0812">Transmembrane</keyword>
<name>A0A410QA41_9FIRM</name>
<dbReference type="AlphaFoldDB" id="A0A410QA41"/>
<dbReference type="PANTHER" id="PTHR43229:SF2">
    <property type="entry name" value="NODULATION PROTEIN J"/>
    <property type="match status" value="1"/>
</dbReference>
<dbReference type="GO" id="GO:0140359">
    <property type="term" value="F:ABC-type transporter activity"/>
    <property type="evidence" value="ECO:0007669"/>
    <property type="project" value="InterPro"/>
</dbReference>
<evidence type="ECO:0000313" key="8">
    <source>
        <dbReference type="Proteomes" id="UP000287969"/>
    </source>
</evidence>
<organism evidence="7 8">
    <name type="scientific">Acidilutibacter cellobiosedens</name>
    <dbReference type="NCBI Taxonomy" id="2507161"/>
    <lineage>
        <taxon>Bacteria</taxon>
        <taxon>Bacillati</taxon>
        <taxon>Bacillota</taxon>
        <taxon>Tissierellia</taxon>
        <taxon>Tissierellales</taxon>
        <taxon>Acidilutibacteraceae</taxon>
        <taxon>Acidilutibacter</taxon>
    </lineage>
</organism>
<dbReference type="InterPro" id="IPR013525">
    <property type="entry name" value="ABC2_TM"/>
</dbReference>
<accession>A0A410QA41</accession>
<evidence type="ECO:0000256" key="1">
    <source>
        <dbReference type="ARBA" id="ARBA00004141"/>
    </source>
</evidence>
<feature type="transmembrane region" description="Helical" evidence="5">
    <location>
        <begin position="27"/>
        <end position="49"/>
    </location>
</feature>